<keyword evidence="2" id="KW-0808">Transferase</keyword>
<dbReference type="SUPFAM" id="SSF53098">
    <property type="entry name" value="Ribonuclease H-like"/>
    <property type="match status" value="1"/>
</dbReference>
<dbReference type="InterPro" id="IPR043128">
    <property type="entry name" value="Rev_trsase/Diguanyl_cyclase"/>
</dbReference>
<evidence type="ECO:0000256" key="3">
    <source>
        <dbReference type="ARBA" id="ARBA00022695"/>
    </source>
</evidence>
<evidence type="ECO:0000259" key="9">
    <source>
        <dbReference type="PROSITE" id="PS50994"/>
    </source>
</evidence>
<dbReference type="EMBL" id="GAMC01019856">
    <property type="protein sequence ID" value="JAB86699.1"/>
    <property type="molecule type" value="mRNA"/>
</dbReference>
<dbReference type="InterPro" id="IPR050951">
    <property type="entry name" value="Retrovirus_Pol_polyprotein"/>
</dbReference>
<dbReference type="FunFam" id="3.10.20.370:FF:000001">
    <property type="entry name" value="Retrovirus-related Pol polyprotein from transposon 17.6-like protein"/>
    <property type="match status" value="1"/>
</dbReference>
<reference evidence="10" key="1">
    <citation type="submission" date="2013-07" db="EMBL/GenBank/DDBJ databases">
        <authorList>
            <person name="Geib S."/>
        </authorList>
    </citation>
    <scope>NUCLEOTIDE SEQUENCE</scope>
</reference>
<dbReference type="InterPro" id="IPR041588">
    <property type="entry name" value="Integrase_H2C2"/>
</dbReference>
<dbReference type="Gene3D" id="3.30.70.270">
    <property type="match status" value="2"/>
</dbReference>
<organism evidence="10">
    <name type="scientific">Ceratitis capitata</name>
    <name type="common">Mediterranean fruit fly</name>
    <name type="synonym">Tephritis capitata</name>
    <dbReference type="NCBI Taxonomy" id="7213"/>
    <lineage>
        <taxon>Eukaryota</taxon>
        <taxon>Metazoa</taxon>
        <taxon>Ecdysozoa</taxon>
        <taxon>Arthropoda</taxon>
        <taxon>Hexapoda</taxon>
        <taxon>Insecta</taxon>
        <taxon>Pterygota</taxon>
        <taxon>Neoptera</taxon>
        <taxon>Endopterygota</taxon>
        <taxon>Diptera</taxon>
        <taxon>Brachycera</taxon>
        <taxon>Muscomorpha</taxon>
        <taxon>Tephritoidea</taxon>
        <taxon>Tephritidae</taxon>
        <taxon>Ceratitis</taxon>
        <taxon>Ceratitis</taxon>
    </lineage>
</organism>
<dbReference type="InterPro" id="IPR000477">
    <property type="entry name" value="RT_dom"/>
</dbReference>
<evidence type="ECO:0000259" key="8">
    <source>
        <dbReference type="PROSITE" id="PS50878"/>
    </source>
</evidence>
<dbReference type="InterPro" id="IPR001584">
    <property type="entry name" value="Integrase_cat-core"/>
</dbReference>
<keyword evidence="7" id="KW-0695">RNA-directed DNA polymerase</keyword>
<dbReference type="Pfam" id="PF17917">
    <property type="entry name" value="RT_RNaseH"/>
    <property type="match status" value="1"/>
</dbReference>
<feature type="domain" description="Reverse transcriptase" evidence="8">
    <location>
        <begin position="101"/>
        <end position="286"/>
    </location>
</feature>
<dbReference type="Pfam" id="PF17921">
    <property type="entry name" value="Integrase_H2C2"/>
    <property type="match status" value="1"/>
</dbReference>
<dbReference type="EC" id="2.7.7.49" evidence="1"/>
<dbReference type="InterPro" id="IPR012337">
    <property type="entry name" value="RNaseH-like_sf"/>
</dbReference>
<dbReference type="OrthoDB" id="8057740at2759"/>
<evidence type="ECO:0000256" key="4">
    <source>
        <dbReference type="ARBA" id="ARBA00022722"/>
    </source>
</evidence>
<dbReference type="InterPro" id="IPR036397">
    <property type="entry name" value="RNaseH_sf"/>
</dbReference>
<dbReference type="Gene3D" id="3.30.420.10">
    <property type="entry name" value="Ribonuclease H-like superfamily/Ribonuclease H"/>
    <property type="match status" value="2"/>
</dbReference>
<dbReference type="PANTHER" id="PTHR37984:SF5">
    <property type="entry name" value="PROTEIN NYNRIN-LIKE"/>
    <property type="match status" value="1"/>
</dbReference>
<keyword evidence="3" id="KW-0548">Nucleotidyltransferase</keyword>
<dbReference type="PROSITE" id="PS50878">
    <property type="entry name" value="RT_POL"/>
    <property type="match status" value="1"/>
</dbReference>
<dbReference type="Pfam" id="PF00078">
    <property type="entry name" value="RVT_1"/>
    <property type="match status" value="1"/>
</dbReference>
<keyword evidence="5" id="KW-0255">Endonuclease</keyword>
<dbReference type="Gene3D" id="3.10.10.10">
    <property type="entry name" value="HIV Type 1 Reverse Transcriptase, subunit A, domain 1"/>
    <property type="match status" value="1"/>
</dbReference>
<evidence type="ECO:0000256" key="6">
    <source>
        <dbReference type="ARBA" id="ARBA00022801"/>
    </source>
</evidence>
<protein>
    <recommendedName>
        <fullName evidence="1">RNA-directed DNA polymerase</fullName>
        <ecNumber evidence="1">2.7.7.49</ecNumber>
    </recommendedName>
</protein>
<dbReference type="GO" id="GO:0003964">
    <property type="term" value="F:RNA-directed DNA polymerase activity"/>
    <property type="evidence" value="ECO:0007669"/>
    <property type="project" value="UniProtKB-KW"/>
</dbReference>
<dbReference type="Gene3D" id="1.10.340.70">
    <property type="match status" value="1"/>
</dbReference>
<dbReference type="PROSITE" id="PS50994">
    <property type="entry name" value="INTEGRASE"/>
    <property type="match status" value="1"/>
</dbReference>
<dbReference type="PANTHER" id="PTHR37984">
    <property type="entry name" value="PROTEIN CBG26694"/>
    <property type="match status" value="1"/>
</dbReference>
<sequence length="932" mass="106718">MNGKIDCKNGILSYDGGQEKLFYHYCPDVNKLIEMNVSELDIPALLQRHAKVFADPNEALPYNTNIIGTIRTTDDLPVYSRSYPYPIASAEFVNREISNLLRDGIIRPSRSPYNNPIWVVSKKGIDEDGNRKSRLVIDFRKLNSKTVSDKYPIPDTSVILANIGNARFFSTIDLKSGFHQIKLAEKDREKTAFSVNNGKYEFCRLPFGLKNAPSIFQRAIDDVLREEIGKICHVYVDDVIIFSENAEQHSKDIDQVLHKLYAANMRVSADKSKFFQESVEFLGFTVSKEGIKTCPDKVKDILDFAVPKSLRALRSFLGLAGYYRRFVKDYAAITKPLTKYLRGENGNIGANQSRKIEITLDEEALNAFGKVKKILASEDVLLLYPDYKQPFDLTTDASSHAIGAVLSQNGRPITMISRTLSSTEEIYATNERELLAIVWALQKLRNYLYGVKHLNIYTDHQPLTFALSDKNPNAKMKRWRAFVEEYSPRFHYKPGKENFVADALSRQHINALNHEVDTESMATNSELSLTQAIPTVKNPINCFQTQIILEEGAKLPVSTSILFRTRVRHQISFSNLQDLLKAMKQCVNPNVVNGLLCELHTLALIKNELATSFPGVKFRHTTKQVIDVFNKEDQREILQIEHNRAHRSCRENEQQVLENYYFPDLRKMLKEIVSNCKICHEAKYQRHPPKPEIGLTPIPSYPGEILHVDIYSTDKTHFLTTIDKFSKFAIVFPIKSRAIVDIKEPIYELLNFYKNTKVLVCDNERSLNSETIKAILKNHFGVTIYTTPPAHSTTNGQVERFHSTLTEIARCQRLETCISDTTELILLATAKYNRTIHSVTNRKPIDIIHAMPDELVNEIKNRLVCTQQNDLKRHNIKRQTRQYKPGEKVFVKTNKRIGNKFTKLYTEKIVQSDLGTYVLIDGRKVHKINLKH</sequence>
<feature type="domain" description="Integrase catalytic" evidence="9">
    <location>
        <begin position="693"/>
        <end position="852"/>
    </location>
</feature>
<evidence type="ECO:0000256" key="5">
    <source>
        <dbReference type="ARBA" id="ARBA00022759"/>
    </source>
</evidence>
<dbReference type="InterPro" id="IPR041373">
    <property type="entry name" value="RT_RNaseH"/>
</dbReference>
<evidence type="ECO:0000256" key="7">
    <source>
        <dbReference type="ARBA" id="ARBA00022918"/>
    </source>
</evidence>
<dbReference type="GO" id="GO:0015074">
    <property type="term" value="P:DNA integration"/>
    <property type="evidence" value="ECO:0007669"/>
    <property type="project" value="InterPro"/>
</dbReference>
<dbReference type="EMBL" id="GAMC01019853">
    <property type="protein sequence ID" value="JAB86702.1"/>
    <property type="molecule type" value="mRNA"/>
</dbReference>
<keyword evidence="4" id="KW-0540">Nuclease</keyword>
<dbReference type="CDD" id="cd09274">
    <property type="entry name" value="RNase_HI_RT_Ty3"/>
    <property type="match status" value="1"/>
</dbReference>
<dbReference type="AlphaFoldDB" id="W8BA40"/>
<dbReference type="GO" id="GO:0003676">
    <property type="term" value="F:nucleic acid binding"/>
    <property type="evidence" value="ECO:0007669"/>
    <property type="project" value="InterPro"/>
</dbReference>
<proteinExistence type="evidence at transcript level"/>
<dbReference type="SUPFAM" id="SSF56672">
    <property type="entry name" value="DNA/RNA polymerases"/>
    <property type="match status" value="1"/>
</dbReference>
<reference evidence="10" key="2">
    <citation type="journal article" date="2014" name="BMC Genomics">
        <title>A genomic perspective to assessing quality of mass-reared SIT flies used in Mediterranean fruit fly (Ceratitis capitata) eradication in California.</title>
        <authorList>
            <person name="Calla B."/>
            <person name="Hall B."/>
            <person name="Hou S."/>
            <person name="Geib S.M."/>
        </authorList>
    </citation>
    <scope>NUCLEOTIDE SEQUENCE</scope>
</reference>
<dbReference type="FunFam" id="3.30.70.270:FF:000020">
    <property type="entry name" value="Transposon Tf2-6 polyprotein-like Protein"/>
    <property type="match status" value="1"/>
</dbReference>
<gene>
    <name evidence="10" type="primary">POLY</name>
</gene>
<dbReference type="CDD" id="cd01647">
    <property type="entry name" value="RT_LTR"/>
    <property type="match status" value="1"/>
</dbReference>
<dbReference type="InterPro" id="IPR043502">
    <property type="entry name" value="DNA/RNA_pol_sf"/>
</dbReference>
<evidence type="ECO:0000313" key="10">
    <source>
        <dbReference type="EMBL" id="JAB86699.1"/>
    </source>
</evidence>
<keyword evidence="6" id="KW-0378">Hydrolase</keyword>
<name>W8BA40_CERCA</name>
<evidence type="ECO:0000256" key="2">
    <source>
        <dbReference type="ARBA" id="ARBA00022679"/>
    </source>
</evidence>
<dbReference type="GO" id="GO:0004519">
    <property type="term" value="F:endonuclease activity"/>
    <property type="evidence" value="ECO:0007669"/>
    <property type="project" value="UniProtKB-KW"/>
</dbReference>
<accession>W8BA40</accession>
<dbReference type="GO" id="GO:0016787">
    <property type="term" value="F:hydrolase activity"/>
    <property type="evidence" value="ECO:0007669"/>
    <property type="project" value="UniProtKB-KW"/>
</dbReference>
<dbReference type="GO" id="GO:0042575">
    <property type="term" value="C:DNA polymerase complex"/>
    <property type="evidence" value="ECO:0007669"/>
    <property type="project" value="UniProtKB-ARBA"/>
</dbReference>
<evidence type="ECO:0000256" key="1">
    <source>
        <dbReference type="ARBA" id="ARBA00012493"/>
    </source>
</evidence>